<keyword evidence="2" id="KW-1185">Reference proteome</keyword>
<gene>
    <name evidence="1" type="ORF">PMIN01_06637</name>
</gene>
<dbReference type="AlphaFoldDB" id="A0A9P6KQK4"/>
<name>A0A9P6KQK4_9PLEO</name>
<reference evidence="1" key="1">
    <citation type="journal article" date="2020" name="Mol. Plant Microbe Interact.">
        <title>Genome Sequence of the Biocontrol Agent Coniothyrium minitans strain Conio (IMI 134523).</title>
        <authorList>
            <person name="Patel D."/>
            <person name="Shittu T.A."/>
            <person name="Baroncelli R."/>
            <person name="Muthumeenakshi S."/>
            <person name="Osborne T.H."/>
            <person name="Janganan T.K."/>
            <person name="Sreenivasaprasad S."/>
        </authorList>
    </citation>
    <scope>NUCLEOTIDE SEQUENCE</scope>
    <source>
        <strain evidence="1">Conio</strain>
    </source>
</reference>
<dbReference type="Proteomes" id="UP000756921">
    <property type="component" value="Unassembled WGS sequence"/>
</dbReference>
<comment type="caution">
    <text evidence="1">The sequence shown here is derived from an EMBL/GenBank/DDBJ whole genome shotgun (WGS) entry which is preliminary data.</text>
</comment>
<protein>
    <submittedName>
        <fullName evidence="1">Uncharacterized protein</fullName>
    </submittedName>
</protein>
<accession>A0A9P6KQK4</accession>
<evidence type="ECO:0000313" key="2">
    <source>
        <dbReference type="Proteomes" id="UP000756921"/>
    </source>
</evidence>
<proteinExistence type="predicted"/>
<evidence type="ECO:0000313" key="1">
    <source>
        <dbReference type="EMBL" id="KAF9735232.1"/>
    </source>
</evidence>
<dbReference type="EMBL" id="WJXW01000006">
    <property type="protein sequence ID" value="KAF9735232.1"/>
    <property type="molecule type" value="Genomic_DNA"/>
</dbReference>
<organism evidence="1 2">
    <name type="scientific">Paraphaeosphaeria minitans</name>
    <dbReference type="NCBI Taxonomy" id="565426"/>
    <lineage>
        <taxon>Eukaryota</taxon>
        <taxon>Fungi</taxon>
        <taxon>Dikarya</taxon>
        <taxon>Ascomycota</taxon>
        <taxon>Pezizomycotina</taxon>
        <taxon>Dothideomycetes</taxon>
        <taxon>Pleosporomycetidae</taxon>
        <taxon>Pleosporales</taxon>
        <taxon>Massarineae</taxon>
        <taxon>Didymosphaeriaceae</taxon>
        <taxon>Paraphaeosphaeria</taxon>
    </lineage>
</organism>
<sequence>MLHEFPTFRHPCGNGQELVQRAGHLGRRPRARALSLPLSPSLVLPPERMAQAEYESGYEYLQSRSEVEKRCVPVPSALAARRSTVPSGASLTIETFQQSASAQEIEL</sequence>